<organism evidence="1 2">
    <name type="scientific">Desulforhabdus amnigena</name>
    <dbReference type="NCBI Taxonomy" id="40218"/>
    <lineage>
        <taxon>Bacteria</taxon>
        <taxon>Pseudomonadati</taxon>
        <taxon>Thermodesulfobacteriota</taxon>
        <taxon>Syntrophobacteria</taxon>
        <taxon>Syntrophobacterales</taxon>
        <taxon>Syntrophobacteraceae</taxon>
        <taxon>Desulforhabdus</taxon>
    </lineage>
</organism>
<proteinExistence type="predicted"/>
<evidence type="ECO:0000313" key="1">
    <source>
        <dbReference type="EMBL" id="GLI32617.1"/>
    </source>
</evidence>
<accession>A0A9W6CYL9</accession>
<reference evidence="1" key="1">
    <citation type="submission" date="2022-12" db="EMBL/GenBank/DDBJ databases">
        <title>Reference genome sequencing for broad-spectrum identification of bacterial and archaeal isolates by mass spectrometry.</title>
        <authorList>
            <person name="Sekiguchi Y."/>
            <person name="Tourlousse D.M."/>
        </authorList>
    </citation>
    <scope>NUCLEOTIDE SEQUENCE</scope>
    <source>
        <strain evidence="1">ASRB1</strain>
    </source>
</reference>
<dbReference type="EMBL" id="BSDR01000001">
    <property type="protein sequence ID" value="GLI32617.1"/>
    <property type="molecule type" value="Genomic_DNA"/>
</dbReference>
<sequence>MTIGIRASFEDYSAEEKKLLRCAHRIFFPTPRFAGLFEAVGTPTFPHASTYLYQRSNLHQMLLFQYLKWPHPRTRIYFGWKQKQSIPRDFRFPFLAIGPRASPLAPRIIRNMKDLEQHAFDHNPLIIQEAIDWIERIRFICVHYECVGALRQTATAEDPTLEPIPLEHKSLSEILQATRRLLRMAQLDDISVVWAYGNGQWQLIQLERPPARWKSLEGTQHRHHLICHLIQTGFL</sequence>
<keyword evidence="2" id="KW-1185">Reference proteome</keyword>
<protein>
    <submittedName>
        <fullName evidence="1">Uncharacterized protein</fullName>
    </submittedName>
</protein>
<name>A0A9W6CYL9_9BACT</name>
<evidence type="ECO:0000313" key="2">
    <source>
        <dbReference type="Proteomes" id="UP001144372"/>
    </source>
</evidence>
<dbReference type="AlphaFoldDB" id="A0A9W6CYL9"/>
<comment type="caution">
    <text evidence="1">The sequence shown here is derived from an EMBL/GenBank/DDBJ whole genome shotgun (WGS) entry which is preliminary data.</text>
</comment>
<dbReference type="Proteomes" id="UP001144372">
    <property type="component" value="Unassembled WGS sequence"/>
</dbReference>
<gene>
    <name evidence="1" type="ORF">DAMNIGENAA_00500</name>
</gene>